<dbReference type="Pfam" id="PF00535">
    <property type="entry name" value="Glycos_transf_2"/>
    <property type="match status" value="1"/>
</dbReference>
<accession>A0A928VPV5</accession>
<name>A0A928VPV5_9CYAN</name>
<dbReference type="EMBL" id="JADEXQ010000035">
    <property type="protein sequence ID" value="MBE9030415.1"/>
    <property type="molecule type" value="Genomic_DNA"/>
</dbReference>
<comment type="caution">
    <text evidence="3">The sequence shown here is derived from an EMBL/GenBank/DDBJ whole genome shotgun (WGS) entry which is preliminary data.</text>
</comment>
<dbReference type="InterPro" id="IPR001173">
    <property type="entry name" value="Glyco_trans_2-like"/>
</dbReference>
<feature type="transmembrane region" description="Helical" evidence="1">
    <location>
        <begin position="316"/>
        <end position="340"/>
    </location>
</feature>
<keyword evidence="1" id="KW-0812">Transmembrane</keyword>
<dbReference type="Gene3D" id="3.90.550.10">
    <property type="entry name" value="Spore Coat Polysaccharide Biosynthesis Protein SpsA, Chain A"/>
    <property type="match status" value="1"/>
</dbReference>
<keyword evidence="1" id="KW-1133">Transmembrane helix</keyword>
<evidence type="ECO:0000259" key="2">
    <source>
        <dbReference type="Pfam" id="PF00535"/>
    </source>
</evidence>
<sequence>MKVSIGILAHNEATTIRKTLESLLQQTIFQPGERSLELEIVGVPNGCRDNTAEVMRRTFAGIINPVDYPQVTWKICELAQPGKPNAWNHYVHELADPQADYMFLMDADIWFPEPYTLGSMLNVLEQDPYIWVAVDRPVKDVVLKQNKNLIDHLSSFVSELSGSGGAVWLCGQLYCARASILRQIYMPSELTADDGFLYQMVTTNCLTTPIQRDRIARAPDALHVFEAYTHPRQLLKHERWLVVANITNTLIFEHLHTALKQLPSDRSASSLFREWDQQNPRWVANLIHAERTKQSGWLSPPEYLVRRFINLHNKPLIKMILLFPLAFVAMCVDLLALCAANRELSKV</sequence>
<dbReference type="InterPro" id="IPR029044">
    <property type="entry name" value="Nucleotide-diphossugar_trans"/>
</dbReference>
<dbReference type="Proteomes" id="UP000625316">
    <property type="component" value="Unassembled WGS sequence"/>
</dbReference>
<feature type="domain" description="Glycosyltransferase 2-like" evidence="2">
    <location>
        <begin position="4"/>
        <end position="150"/>
    </location>
</feature>
<dbReference type="AlphaFoldDB" id="A0A928VPV5"/>
<evidence type="ECO:0000313" key="4">
    <source>
        <dbReference type="Proteomes" id="UP000625316"/>
    </source>
</evidence>
<proteinExistence type="predicted"/>
<dbReference type="SUPFAM" id="SSF53448">
    <property type="entry name" value="Nucleotide-diphospho-sugar transferases"/>
    <property type="match status" value="1"/>
</dbReference>
<protein>
    <submittedName>
        <fullName evidence="3">Glycosyltransferase</fullName>
    </submittedName>
</protein>
<dbReference type="RefSeq" id="WP_264325239.1">
    <property type="nucleotide sequence ID" value="NZ_JADEXQ010000035.1"/>
</dbReference>
<keyword evidence="1" id="KW-0472">Membrane</keyword>
<gene>
    <name evidence="3" type="ORF">IQ266_11795</name>
</gene>
<reference evidence="3" key="1">
    <citation type="submission" date="2020-10" db="EMBL/GenBank/DDBJ databases">
        <authorList>
            <person name="Castelo-Branco R."/>
            <person name="Eusebio N."/>
            <person name="Adriana R."/>
            <person name="Vieira A."/>
            <person name="Brugerolle De Fraissinette N."/>
            <person name="Rezende De Castro R."/>
            <person name="Schneider M.P."/>
            <person name="Vasconcelos V."/>
            <person name="Leao P.N."/>
        </authorList>
    </citation>
    <scope>NUCLEOTIDE SEQUENCE</scope>
    <source>
        <strain evidence="3">LEGE 11480</strain>
    </source>
</reference>
<organism evidence="3 4">
    <name type="scientific">Romeriopsis navalis LEGE 11480</name>
    <dbReference type="NCBI Taxonomy" id="2777977"/>
    <lineage>
        <taxon>Bacteria</taxon>
        <taxon>Bacillati</taxon>
        <taxon>Cyanobacteriota</taxon>
        <taxon>Cyanophyceae</taxon>
        <taxon>Leptolyngbyales</taxon>
        <taxon>Leptolyngbyaceae</taxon>
        <taxon>Romeriopsis</taxon>
        <taxon>Romeriopsis navalis</taxon>
    </lineage>
</organism>
<keyword evidence="4" id="KW-1185">Reference proteome</keyword>
<evidence type="ECO:0000256" key="1">
    <source>
        <dbReference type="SAM" id="Phobius"/>
    </source>
</evidence>
<evidence type="ECO:0000313" key="3">
    <source>
        <dbReference type="EMBL" id="MBE9030415.1"/>
    </source>
</evidence>